<dbReference type="Proteomes" id="UP001206925">
    <property type="component" value="Unassembled WGS sequence"/>
</dbReference>
<dbReference type="Gene3D" id="1.10.472.10">
    <property type="entry name" value="Cyclin-like"/>
    <property type="match status" value="1"/>
</dbReference>
<dbReference type="GO" id="GO:0051301">
    <property type="term" value="P:cell division"/>
    <property type="evidence" value="ECO:0007669"/>
    <property type="project" value="UniProtKB-KW"/>
</dbReference>
<dbReference type="EMBL" id="JAMZMK010009488">
    <property type="protein sequence ID" value="KAI7735425.1"/>
    <property type="molecule type" value="Genomic_DNA"/>
</dbReference>
<evidence type="ECO:0000256" key="1">
    <source>
        <dbReference type="ARBA" id="ARBA00022618"/>
    </source>
</evidence>
<evidence type="ECO:0000313" key="5">
    <source>
        <dbReference type="Proteomes" id="UP001206925"/>
    </source>
</evidence>
<evidence type="ECO:0000259" key="3">
    <source>
        <dbReference type="Pfam" id="PF00134"/>
    </source>
</evidence>
<dbReference type="InterPro" id="IPR006671">
    <property type="entry name" value="Cyclin_N"/>
</dbReference>
<evidence type="ECO:0000256" key="2">
    <source>
        <dbReference type="ARBA" id="ARBA00023306"/>
    </source>
</evidence>
<keyword evidence="1" id="KW-0132">Cell division</keyword>
<gene>
    <name evidence="4" type="ORF">M8C21_033026</name>
</gene>
<dbReference type="PANTHER" id="PTHR10177">
    <property type="entry name" value="CYCLINS"/>
    <property type="match status" value="1"/>
</dbReference>
<keyword evidence="2" id="KW-0131">Cell cycle</keyword>
<evidence type="ECO:0000313" key="4">
    <source>
        <dbReference type="EMBL" id="KAI7735425.1"/>
    </source>
</evidence>
<dbReference type="AlphaFoldDB" id="A0AAD5C642"/>
<dbReference type="SUPFAM" id="SSF47954">
    <property type="entry name" value="Cyclin-like"/>
    <property type="match status" value="1"/>
</dbReference>
<keyword evidence="5" id="KW-1185">Reference proteome</keyword>
<accession>A0AAD5C642</accession>
<dbReference type="InterPro" id="IPR036915">
    <property type="entry name" value="Cyclin-like_sf"/>
</dbReference>
<protein>
    <recommendedName>
        <fullName evidence="3">Cyclin N-terminal domain-containing protein</fullName>
    </recommendedName>
</protein>
<sequence>MRSIFIDWLIEVHSKFELANETLYLTINILDRFLAAETVARRESQCVVFIKASVTSSEITMENMVYFYAELEMMHNSYPITTLIL</sequence>
<feature type="domain" description="Cyclin N-terminal" evidence="3">
    <location>
        <begin position="1"/>
        <end position="48"/>
    </location>
</feature>
<organism evidence="4 5">
    <name type="scientific">Ambrosia artemisiifolia</name>
    <name type="common">Common ragweed</name>
    <dbReference type="NCBI Taxonomy" id="4212"/>
    <lineage>
        <taxon>Eukaryota</taxon>
        <taxon>Viridiplantae</taxon>
        <taxon>Streptophyta</taxon>
        <taxon>Embryophyta</taxon>
        <taxon>Tracheophyta</taxon>
        <taxon>Spermatophyta</taxon>
        <taxon>Magnoliopsida</taxon>
        <taxon>eudicotyledons</taxon>
        <taxon>Gunneridae</taxon>
        <taxon>Pentapetalae</taxon>
        <taxon>asterids</taxon>
        <taxon>campanulids</taxon>
        <taxon>Asterales</taxon>
        <taxon>Asteraceae</taxon>
        <taxon>Asteroideae</taxon>
        <taxon>Heliantheae alliance</taxon>
        <taxon>Heliantheae</taxon>
        <taxon>Ambrosia</taxon>
    </lineage>
</organism>
<comment type="caution">
    <text evidence="4">The sequence shown here is derived from an EMBL/GenBank/DDBJ whole genome shotgun (WGS) entry which is preliminary data.</text>
</comment>
<name>A0AAD5C642_AMBAR</name>
<reference evidence="4" key="1">
    <citation type="submission" date="2022-06" db="EMBL/GenBank/DDBJ databases">
        <title>Uncovering the hologenomic basis of an extraordinary plant invasion.</title>
        <authorList>
            <person name="Bieker V.C."/>
            <person name="Martin M.D."/>
            <person name="Gilbert T."/>
            <person name="Hodgins K."/>
            <person name="Battlay P."/>
            <person name="Petersen B."/>
            <person name="Wilson J."/>
        </authorList>
    </citation>
    <scope>NUCLEOTIDE SEQUENCE</scope>
    <source>
        <strain evidence="4">AA19_3_7</strain>
        <tissue evidence="4">Leaf</tissue>
    </source>
</reference>
<proteinExistence type="predicted"/>
<dbReference type="Pfam" id="PF00134">
    <property type="entry name" value="Cyclin_N"/>
    <property type="match status" value="1"/>
</dbReference>
<dbReference type="InterPro" id="IPR039361">
    <property type="entry name" value="Cyclin"/>
</dbReference>